<dbReference type="Proteomes" id="UP001297600">
    <property type="component" value="Unassembled WGS sequence"/>
</dbReference>
<evidence type="ECO:0000256" key="3">
    <source>
        <dbReference type="ARBA" id="ARBA00022692"/>
    </source>
</evidence>
<keyword evidence="5" id="KW-0472">Membrane</keyword>
<dbReference type="InterPro" id="IPR026265">
    <property type="entry name" value="LptC"/>
</dbReference>
<keyword evidence="3" id="KW-0812">Transmembrane</keyword>
<evidence type="ECO:0000256" key="4">
    <source>
        <dbReference type="ARBA" id="ARBA00022989"/>
    </source>
</evidence>
<keyword evidence="1" id="KW-1003">Cell membrane</keyword>
<evidence type="ECO:0000313" key="7">
    <source>
        <dbReference type="Proteomes" id="UP001297600"/>
    </source>
</evidence>
<name>A0ABS9MNN6_9BURK</name>
<dbReference type="InterPro" id="IPR010664">
    <property type="entry name" value="LipoPS_assembly_LptC-rel"/>
</dbReference>
<dbReference type="InterPro" id="IPR052363">
    <property type="entry name" value="LPS_export_LptC"/>
</dbReference>
<dbReference type="Gene3D" id="2.60.450.10">
    <property type="entry name" value="Lipopolysaccharide (LPS) transport protein A like domain"/>
    <property type="match status" value="1"/>
</dbReference>
<dbReference type="EMBL" id="JAKNCT010000002">
    <property type="protein sequence ID" value="MCG5030238.1"/>
    <property type="molecule type" value="Genomic_DNA"/>
</dbReference>
<dbReference type="RefSeq" id="WP_237977893.1">
    <property type="nucleotide sequence ID" value="NZ_JAKNCT010000002.1"/>
</dbReference>
<dbReference type="NCBIfam" id="TIGR04409">
    <property type="entry name" value="LptC_YrbK"/>
    <property type="match status" value="1"/>
</dbReference>
<gene>
    <name evidence="6" type="primary">lptC</name>
    <name evidence="6" type="ORF">MAF45_02045</name>
</gene>
<reference evidence="6 7" key="1">
    <citation type="submission" date="2022-02" db="EMBL/GenBank/DDBJ databases">
        <title>Mesosutterella porci, a novel member of the family Sutterellaceae from pig feces.</title>
        <authorList>
            <person name="Wylensek D."/>
            <person name="Clavel T."/>
        </authorList>
    </citation>
    <scope>NUCLEOTIDE SEQUENCE [LARGE SCALE GENOMIC DNA]</scope>
    <source>
        <strain evidence="7">oilRF-744-wt-GAM-9</strain>
    </source>
</reference>
<dbReference type="PANTHER" id="PTHR37481:SF1">
    <property type="entry name" value="LIPOPOLYSACCHARIDE EXPORT SYSTEM PROTEIN LPTC"/>
    <property type="match status" value="1"/>
</dbReference>
<evidence type="ECO:0000256" key="5">
    <source>
        <dbReference type="ARBA" id="ARBA00023136"/>
    </source>
</evidence>
<proteinExistence type="predicted"/>
<sequence>MRERISAVVAIVLLLLLIGASYFYATQARLKDLKYIPGENSPDYTAENITVTAFGPDGSPQRRLIGRRMVHYSDDRTDVAEPELVAFEPSKPKVIAKARRGWTSDGGQTIEFEGQVSLDRAAWKNSAAMSFRTAKLTAYPDTERFVSSVPVAFAWGEDRTTAGSMVYDHARGTISLSGNVKTHIVRQKK</sequence>
<keyword evidence="2" id="KW-0997">Cell inner membrane</keyword>
<keyword evidence="4" id="KW-1133">Transmembrane helix</keyword>
<evidence type="ECO:0000256" key="1">
    <source>
        <dbReference type="ARBA" id="ARBA00022475"/>
    </source>
</evidence>
<organism evidence="6 7">
    <name type="scientific">Mesosutterella porci</name>
    <dbReference type="NCBI Taxonomy" id="2915351"/>
    <lineage>
        <taxon>Bacteria</taxon>
        <taxon>Pseudomonadati</taxon>
        <taxon>Pseudomonadota</taxon>
        <taxon>Betaproteobacteria</taxon>
        <taxon>Burkholderiales</taxon>
        <taxon>Sutterellaceae</taxon>
        <taxon>Mesosutterella</taxon>
    </lineage>
</organism>
<dbReference type="Pfam" id="PF06835">
    <property type="entry name" value="LptC"/>
    <property type="match status" value="1"/>
</dbReference>
<dbReference type="PANTHER" id="PTHR37481">
    <property type="entry name" value="LIPOPOLYSACCHARIDE EXPORT SYSTEM PROTEIN LPTC"/>
    <property type="match status" value="1"/>
</dbReference>
<evidence type="ECO:0000256" key="2">
    <source>
        <dbReference type="ARBA" id="ARBA00022519"/>
    </source>
</evidence>
<protein>
    <submittedName>
        <fullName evidence="6">LPS export ABC transporter periplasmic protein LptC</fullName>
    </submittedName>
</protein>
<accession>A0ABS9MNN6</accession>
<keyword evidence="7" id="KW-1185">Reference proteome</keyword>
<evidence type="ECO:0000313" key="6">
    <source>
        <dbReference type="EMBL" id="MCG5030238.1"/>
    </source>
</evidence>
<comment type="caution">
    <text evidence="6">The sequence shown here is derived from an EMBL/GenBank/DDBJ whole genome shotgun (WGS) entry which is preliminary data.</text>
</comment>